<dbReference type="NCBIfam" id="NF005702">
    <property type="entry name" value="PRK07514.1"/>
    <property type="match status" value="1"/>
</dbReference>
<reference evidence="4 5" key="1">
    <citation type="submission" date="2020-04" db="EMBL/GenBank/DDBJ databases">
        <title>Enterovirga sp. isolate from soil.</title>
        <authorList>
            <person name="Chea S."/>
            <person name="Kim D.-U."/>
        </authorList>
    </citation>
    <scope>NUCLEOTIDE SEQUENCE [LARGE SCALE GENOMIC DNA]</scope>
    <source>
        <strain evidence="4 5">DB1703</strain>
    </source>
</reference>
<dbReference type="Proteomes" id="UP000564885">
    <property type="component" value="Unassembled WGS sequence"/>
</dbReference>
<evidence type="ECO:0000313" key="5">
    <source>
        <dbReference type="Proteomes" id="UP000564885"/>
    </source>
</evidence>
<evidence type="ECO:0000259" key="2">
    <source>
        <dbReference type="Pfam" id="PF00501"/>
    </source>
</evidence>
<dbReference type="InterPro" id="IPR025110">
    <property type="entry name" value="AMP-bd_C"/>
</dbReference>
<dbReference type="InterPro" id="IPR045851">
    <property type="entry name" value="AMP-bd_C_sf"/>
</dbReference>
<evidence type="ECO:0000259" key="3">
    <source>
        <dbReference type="Pfam" id="PF13193"/>
    </source>
</evidence>
<sequence length="497" mass="53565">MSDNLHELLLAAQDSPGRPVLRSDDGSTWTMGDIDRLSRQIAAVLRRRGVQRGDRLAVQLEKTPEAVCLYLASLQIGAIYLPINTAYTAPEVAHIVSDAEPVLVVADKATALVGGNGRTGAITFHGPDGLLHSAAAIEPLSATEPVGELDPAAILYTSGTTGRPKGAVISHRALAFTARTLSGIWEIGSEDVLLHALPIFHAHGLFIALNTALYARAQVIFLPRFDVDSALNELPNATVFMGVPTFYSRLLADPRLDRARCAGMRLFTSGSAPLSADHFSEFENRTGHAILERYGMTETTIIASNPLKGDRIPATVGFPLPGVEVDLRDAESGTVPSGQVGELIVRGPNVFTEYWRMPTKTAEDLTEDGYFRTGDLATIDSDGRITLVGRAKDLIISGGYNVYAQEVETALGRIPGIQNCAVIGCPHPDFGEGVVAIVEPKPDGVTPSQDEIVERLGRELARYKLPKKIQFSDALPRNALGKVQKNVLRDTYRKTFA</sequence>
<dbReference type="Pfam" id="PF00501">
    <property type="entry name" value="AMP-binding"/>
    <property type="match status" value="1"/>
</dbReference>
<evidence type="ECO:0000256" key="1">
    <source>
        <dbReference type="ARBA" id="ARBA00006432"/>
    </source>
</evidence>
<dbReference type="EMBL" id="JABEPP010000005">
    <property type="protein sequence ID" value="NNM74169.1"/>
    <property type="molecule type" value="Genomic_DNA"/>
</dbReference>
<dbReference type="Gene3D" id="3.40.50.12780">
    <property type="entry name" value="N-terminal domain of ligase-like"/>
    <property type="match status" value="1"/>
</dbReference>
<proteinExistence type="inferred from homology"/>
<dbReference type="GO" id="GO:0006631">
    <property type="term" value="P:fatty acid metabolic process"/>
    <property type="evidence" value="ECO:0007669"/>
    <property type="project" value="TreeGrafter"/>
</dbReference>
<dbReference type="AlphaFoldDB" id="A0A849ICM2"/>
<keyword evidence="5" id="KW-1185">Reference proteome</keyword>
<name>A0A849ICM2_9HYPH</name>
<dbReference type="InterPro" id="IPR020845">
    <property type="entry name" value="AMP-binding_CS"/>
</dbReference>
<evidence type="ECO:0000313" key="4">
    <source>
        <dbReference type="EMBL" id="NNM74169.1"/>
    </source>
</evidence>
<dbReference type="Gene3D" id="3.30.300.30">
    <property type="match status" value="1"/>
</dbReference>
<gene>
    <name evidence="4" type="ORF">HJG44_17495</name>
</gene>
<comment type="similarity">
    <text evidence="1">Belongs to the ATP-dependent AMP-binding enzyme family.</text>
</comment>
<dbReference type="PANTHER" id="PTHR43201:SF8">
    <property type="entry name" value="ACYL-COA SYNTHETASE FAMILY MEMBER 3"/>
    <property type="match status" value="1"/>
</dbReference>
<dbReference type="PROSITE" id="PS00455">
    <property type="entry name" value="AMP_BINDING"/>
    <property type="match status" value="1"/>
</dbReference>
<comment type="caution">
    <text evidence="4">The sequence shown here is derived from an EMBL/GenBank/DDBJ whole genome shotgun (WGS) entry which is preliminary data.</text>
</comment>
<dbReference type="CDD" id="cd05941">
    <property type="entry name" value="MCS"/>
    <property type="match status" value="1"/>
</dbReference>
<feature type="domain" description="AMP-binding enzyme C-terminal" evidence="3">
    <location>
        <begin position="406"/>
        <end position="482"/>
    </location>
</feature>
<dbReference type="Pfam" id="PF13193">
    <property type="entry name" value="AMP-binding_C"/>
    <property type="match status" value="1"/>
</dbReference>
<organism evidence="4 5">
    <name type="scientific">Enterovirga aerilata</name>
    <dbReference type="NCBI Taxonomy" id="2730920"/>
    <lineage>
        <taxon>Bacteria</taxon>
        <taxon>Pseudomonadati</taxon>
        <taxon>Pseudomonadota</taxon>
        <taxon>Alphaproteobacteria</taxon>
        <taxon>Hyphomicrobiales</taxon>
        <taxon>Methylobacteriaceae</taxon>
        <taxon>Enterovirga</taxon>
    </lineage>
</organism>
<dbReference type="InterPro" id="IPR042099">
    <property type="entry name" value="ANL_N_sf"/>
</dbReference>
<dbReference type="SUPFAM" id="SSF56801">
    <property type="entry name" value="Acetyl-CoA synthetase-like"/>
    <property type="match status" value="1"/>
</dbReference>
<protein>
    <submittedName>
        <fullName evidence="4">AMP-binding protein</fullName>
    </submittedName>
</protein>
<dbReference type="InterPro" id="IPR000873">
    <property type="entry name" value="AMP-dep_synth/lig_dom"/>
</dbReference>
<dbReference type="RefSeq" id="WP_171219634.1">
    <property type="nucleotide sequence ID" value="NZ_JABEPP010000005.1"/>
</dbReference>
<dbReference type="PANTHER" id="PTHR43201">
    <property type="entry name" value="ACYL-COA SYNTHETASE"/>
    <property type="match status" value="1"/>
</dbReference>
<feature type="domain" description="AMP-dependent synthetase/ligase" evidence="2">
    <location>
        <begin position="11"/>
        <end position="355"/>
    </location>
</feature>
<accession>A0A849ICM2</accession>
<dbReference type="GO" id="GO:0031956">
    <property type="term" value="F:medium-chain fatty acid-CoA ligase activity"/>
    <property type="evidence" value="ECO:0007669"/>
    <property type="project" value="TreeGrafter"/>
</dbReference>